<dbReference type="RefSeq" id="WP_101334078.1">
    <property type="nucleotide sequence ID" value="NZ_PJNI01000005.1"/>
</dbReference>
<dbReference type="EMBL" id="PJNI01000005">
    <property type="protein sequence ID" value="PKR81118.1"/>
    <property type="molecule type" value="Genomic_DNA"/>
</dbReference>
<evidence type="ECO:0000256" key="1">
    <source>
        <dbReference type="SAM" id="Phobius"/>
    </source>
</evidence>
<name>A0A2I0R3G5_9FLAO</name>
<sequence>MGWLTKQEANFEKNRFGAMTAMLTFQSCLGSVAAMLSMQNDLWALVSVIAVITMASNAMFIAQADAKTCIITFYISVALNALATLFILIFL</sequence>
<feature type="transmembrane region" description="Helical" evidence="1">
    <location>
        <begin position="16"/>
        <end position="36"/>
    </location>
</feature>
<dbReference type="PROSITE" id="PS51257">
    <property type="entry name" value="PROKAR_LIPOPROTEIN"/>
    <property type="match status" value="1"/>
</dbReference>
<proteinExistence type="predicted"/>
<protein>
    <submittedName>
        <fullName evidence="2">Uncharacterized protein</fullName>
    </submittedName>
</protein>
<dbReference type="Proteomes" id="UP000236654">
    <property type="component" value="Unassembled WGS sequence"/>
</dbReference>
<feature type="transmembrane region" description="Helical" evidence="1">
    <location>
        <begin position="42"/>
        <end position="62"/>
    </location>
</feature>
<keyword evidence="1" id="KW-0472">Membrane</keyword>
<keyword evidence="1" id="KW-0812">Transmembrane</keyword>
<accession>A0A2I0R3G5</accession>
<dbReference type="AlphaFoldDB" id="A0A2I0R3G5"/>
<keyword evidence="3" id="KW-1185">Reference proteome</keyword>
<evidence type="ECO:0000313" key="2">
    <source>
        <dbReference type="EMBL" id="PKR81118.1"/>
    </source>
</evidence>
<evidence type="ECO:0000313" key="3">
    <source>
        <dbReference type="Proteomes" id="UP000236654"/>
    </source>
</evidence>
<feature type="transmembrane region" description="Helical" evidence="1">
    <location>
        <begin position="69"/>
        <end position="90"/>
    </location>
</feature>
<reference evidence="2 3" key="1">
    <citation type="submission" date="2017-12" db="EMBL/GenBank/DDBJ databases">
        <title>The draft genome sequence of Brumimicrobium saltpan LHR20.</title>
        <authorList>
            <person name="Do Z.-J."/>
            <person name="Luo H.-R."/>
        </authorList>
    </citation>
    <scope>NUCLEOTIDE SEQUENCE [LARGE SCALE GENOMIC DNA]</scope>
    <source>
        <strain evidence="2 3">LHR20</strain>
    </source>
</reference>
<gene>
    <name evidence="2" type="ORF">CW751_05920</name>
</gene>
<comment type="caution">
    <text evidence="2">The sequence shown here is derived from an EMBL/GenBank/DDBJ whole genome shotgun (WGS) entry which is preliminary data.</text>
</comment>
<organism evidence="2 3">
    <name type="scientific">Brumimicrobium salinarum</name>
    <dbReference type="NCBI Taxonomy" id="2058658"/>
    <lineage>
        <taxon>Bacteria</taxon>
        <taxon>Pseudomonadati</taxon>
        <taxon>Bacteroidota</taxon>
        <taxon>Flavobacteriia</taxon>
        <taxon>Flavobacteriales</taxon>
        <taxon>Crocinitomicaceae</taxon>
        <taxon>Brumimicrobium</taxon>
    </lineage>
</organism>
<keyword evidence="1" id="KW-1133">Transmembrane helix</keyword>
<dbReference type="OrthoDB" id="1467832at2"/>